<protein>
    <recommendedName>
        <fullName evidence="1">diguanylate cyclase</fullName>
        <ecNumber evidence="1">2.7.7.65</ecNumber>
    </recommendedName>
</protein>
<comment type="caution">
    <text evidence="4">The sequence shown here is derived from an EMBL/GenBank/DDBJ whole genome shotgun (WGS) entry which is preliminary data.</text>
</comment>
<dbReference type="GO" id="GO:0052621">
    <property type="term" value="F:diguanylate cyclase activity"/>
    <property type="evidence" value="ECO:0007669"/>
    <property type="project" value="UniProtKB-EC"/>
</dbReference>
<gene>
    <name evidence="4" type="ORF">ENM99_04240</name>
</gene>
<dbReference type="PROSITE" id="PS50887">
    <property type="entry name" value="GGDEF"/>
    <property type="match status" value="1"/>
</dbReference>
<organism evidence="4">
    <name type="scientific">Desulfurella acetivorans</name>
    <dbReference type="NCBI Taxonomy" id="33002"/>
    <lineage>
        <taxon>Bacteria</taxon>
        <taxon>Pseudomonadati</taxon>
        <taxon>Campylobacterota</taxon>
        <taxon>Desulfurellia</taxon>
        <taxon>Desulfurellales</taxon>
        <taxon>Desulfurellaceae</taxon>
        <taxon>Desulfurella</taxon>
    </lineage>
</organism>
<comment type="catalytic activity">
    <reaction evidence="2">
        <text>2 GTP = 3',3'-c-di-GMP + 2 diphosphate</text>
        <dbReference type="Rhea" id="RHEA:24898"/>
        <dbReference type="ChEBI" id="CHEBI:33019"/>
        <dbReference type="ChEBI" id="CHEBI:37565"/>
        <dbReference type="ChEBI" id="CHEBI:58805"/>
        <dbReference type="EC" id="2.7.7.65"/>
    </reaction>
</comment>
<dbReference type="PANTHER" id="PTHR45138">
    <property type="entry name" value="REGULATORY COMPONENTS OF SENSORY TRANSDUCTION SYSTEM"/>
    <property type="match status" value="1"/>
</dbReference>
<sequence length="45" mass="4779">FSGLEIKVTISVGISKSQPNDALSIESLIEKADDALYNAKDAGRN</sequence>
<dbReference type="PANTHER" id="PTHR45138:SF9">
    <property type="entry name" value="DIGUANYLATE CYCLASE DGCM-RELATED"/>
    <property type="match status" value="1"/>
</dbReference>
<dbReference type="InterPro" id="IPR043128">
    <property type="entry name" value="Rev_trsase/Diguanyl_cyclase"/>
</dbReference>
<name>A0A7C6E8Q1_DESAE</name>
<dbReference type="Gene3D" id="3.30.70.270">
    <property type="match status" value="1"/>
</dbReference>
<dbReference type="EMBL" id="DRZX01000210">
    <property type="protein sequence ID" value="HHS49050.1"/>
    <property type="molecule type" value="Genomic_DNA"/>
</dbReference>
<feature type="domain" description="GGDEF" evidence="3">
    <location>
        <begin position="1"/>
        <end position="45"/>
    </location>
</feature>
<evidence type="ECO:0000256" key="2">
    <source>
        <dbReference type="ARBA" id="ARBA00034247"/>
    </source>
</evidence>
<evidence type="ECO:0000256" key="1">
    <source>
        <dbReference type="ARBA" id="ARBA00012528"/>
    </source>
</evidence>
<evidence type="ECO:0000313" key="4">
    <source>
        <dbReference type="EMBL" id="HHS49050.1"/>
    </source>
</evidence>
<dbReference type="GO" id="GO:0043709">
    <property type="term" value="P:cell adhesion involved in single-species biofilm formation"/>
    <property type="evidence" value="ECO:0007669"/>
    <property type="project" value="TreeGrafter"/>
</dbReference>
<proteinExistence type="predicted"/>
<dbReference type="SUPFAM" id="SSF55073">
    <property type="entry name" value="Nucleotide cyclase"/>
    <property type="match status" value="1"/>
</dbReference>
<feature type="non-terminal residue" evidence="4">
    <location>
        <position position="1"/>
    </location>
</feature>
<dbReference type="GO" id="GO:1902201">
    <property type="term" value="P:negative regulation of bacterial-type flagellum-dependent cell motility"/>
    <property type="evidence" value="ECO:0007669"/>
    <property type="project" value="TreeGrafter"/>
</dbReference>
<dbReference type="AlphaFoldDB" id="A0A7C6E8Q1"/>
<dbReference type="GO" id="GO:0005886">
    <property type="term" value="C:plasma membrane"/>
    <property type="evidence" value="ECO:0007669"/>
    <property type="project" value="TreeGrafter"/>
</dbReference>
<dbReference type="Pfam" id="PF00990">
    <property type="entry name" value="GGDEF"/>
    <property type="match status" value="1"/>
</dbReference>
<reference evidence="4" key="1">
    <citation type="journal article" date="2020" name="mSystems">
        <title>Genome- and Community-Level Interaction Insights into Carbon Utilization and Element Cycling Functions of Hydrothermarchaeota in Hydrothermal Sediment.</title>
        <authorList>
            <person name="Zhou Z."/>
            <person name="Liu Y."/>
            <person name="Xu W."/>
            <person name="Pan J."/>
            <person name="Luo Z.H."/>
            <person name="Li M."/>
        </authorList>
    </citation>
    <scope>NUCLEOTIDE SEQUENCE [LARGE SCALE GENOMIC DNA]</scope>
    <source>
        <strain evidence="4">SpSt-1135</strain>
    </source>
</reference>
<dbReference type="InterPro" id="IPR000160">
    <property type="entry name" value="GGDEF_dom"/>
</dbReference>
<dbReference type="EC" id="2.7.7.65" evidence="1"/>
<accession>A0A7C6E8Q1</accession>
<dbReference type="InterPro" id="IPR050469">
    <property type="entry name" value="Diguanylate_Cyclase"/>
</dbReference>
<dbReference type="Proteomes" id="UP000886400">
    <property type="component" value="Unassembled WGS sequence"/>
</dbReference>
<evidence type="ECO:0000259" key="3">
    <source>
        <dbReference type="PROSITE" id="PS50887"/>
    </source>
</evidence>
<dbReference type="InterPro" id="IPR029787">
    <property type="entry name" value="Nucleotide_cyclase"/>
</dbReference>